<gene>
    <name evidence="1" type="ORF">AT959_06760</name>
</gene>
<dbReference type="Proteomes" id="UP000070186">
    <property type="component" value="Unassembled WGS sequence"/>
</dbReference>
<dbReference type="EMBL" id="LODL01000013">
    <property type="protein sequence ID" value="KXB31368.1"/>
    <property type="molecule type" value="Genomic_DNA"/>
</dbReference>
<name>A0A133XKA4_9RHOO</name>
<dbReference type="STRING" id="281362.AT959_06760"/>
<keyword evidence="2" id="KW-1185">Reference proteome</keyword>
<accession>A0A133XKA4</accession>
<organism evidence="1 2">
    <name type="scientific">Dechloromonas denitrificans</name>
    <dbReference type="NCBI Taxonomy" id="281362"/>
    <lineage>
        <taxon>Bacteria</taxon>
        <taxon>Pseudomonadati</taxon>
        <taxon>Pseudomonadota</taxon>
        <taxon>Betaproteobacteria</taxon>
        <taxon>Rhodocyclales</taxon>
        <taxon>Azonexaceae</taxon>
        <taxon>Dechloromonas</taxon>
    </lineage>
</organism>
<protein>
    <submittedName>
        <fullName evidence="1">Uncharacterized protein</fullName>
    </submittedName>
</protein>
<comment type="caution">
    <text evidence="1">The sequence shown here is derived from an EMBL/GenBank/DDBJ whole genome shotgun (WGS) entry which is preliminary data.</text>
</comment>
<evidence type="ECO:0000313" key="1">
    <source>
        <dbReference type="EMBL" id="KXB31368.1"/>
    </source>
</evidence>
<evidence type="ECO:0000313" key="2">
    <source>
        <dbReference type="Proteomes" id="UP000070186"/>
    </source>
</evidence>
<reference evidence="1 2" key="1">
    <citation type="submission" date="2015-12" db="EMBL/GenBank/DDBJ databases">
        <title>Nitrous oxide reduction kinetics distinguish bacteria harboring typical versus atypical NosZ.</title>
        <authorList>
            <person name="Yoon S."/>
            <person name="Nissen S."/>
            <person name="Park D."/>
            <person name="Sanford R.A."/>
            <person name="Loeffler F.E."/>
        </authorList>
    </citation>
    <scope>NUCLEOTIDE SEQUENCE [LARGE SCALE GENOMIC DNA]</scope>
    <source>
        <strain evidence="1 2">ATCC BAA-841</strain>
    </source>
</reference>
<sequence length="84" mass="9416">MTDSTKMTEVLSLGSDLQKYTIVAQLNYILLAPLGTPNDLDKCLTLQDLQRMATGSYSPSNMGSVTWGPMEIKDYLFNNWIVRP</sequence>
<proteinExistence type="predicted"/>
<dbReference type="AlphaFoldDB" id="A0A133XKA4"/>